<dbReference type="InterPro" id="IPR045865">
    <property type="entry name" value="ACT-like_dom_sf"/>
</dbReference>
<dbReference type="InterPro" id="IPR033655">
    <property type="entry name" value="TGS_RelA/SpoT"/>
</dbReference>
<dbReference type="SUPFAM" id="SSF81301">
    <property type="entry name" value="Nucleotidyltransferase"/>
    <property type="match status" value="1"/>
</dbReference>
<dbReference type="Pfam" id="PF13328">
    <property type="entry name" value="HD_4"/>
    <property type="match status" value="1"/>
</dbReference>
<dbReference type="SUPFAM" id="SSF109604">
    <property type="entry name" value="HD-domain/PDEase-like"/>
    <property type="match status" value="1"/>
</dbReference>
<evidence type="ECO:0000259" key="3">
    <source>
        <dbReference type="PROSITE" id="PS51880"/>
    </source>
</evidence>
<keyword evidence="1" id="KW-0694">RNA-binding</keyword>
<dbReference type="GO" id="GO:0005886">
    <property type="term" value="C:plasma membrane"/>
    <property type="evidence" value="ECO:0007669"/>
    <property type="project" value="TreeGrafter"/>
</dbReference>
<dbReference type="CDD" id="cd01668">
    <property type="entry name" value="TGS_RSH"/>
    <property type="match status" value="1"/>
</dbReference>
<dbReference type="PROSITE" id="PS51880">
    <property type="entry name" value="TGS"/>
    <property type="match status" value="1"/>
</dbReference>
<keyword evidence="5" id="KW-1185">Reference proteome</keyword>
<dbReference type="CDD" id="cd04876">
    <property type="entry name" value="ACT_RelA-SpoT"/>
    <property type="match status" value="1"/>
</dbReference>
<dbReference type="Gene3D" id="1.10.3210.10">
    <property type="entry name" value="Hypothetical protein af1432"/>
    <property type="match status" value="1"/>
</dbReference>
<evidence type="ECO:0000256" key="1">
    <source>
        <dbReference type="PROSITE-ProRule" id="PRU00182"/>
    </source>
</evidence>
<evidence type="ECO:0000313" key="5">
    <source>
        <dbReference type="Proteomes" id="UP000184050"/>
    </source>
</evidence>
<dbReference type="PROSITE" id="PS50889">
    <property type="entry name" value="S4"/>
    <property type="match status" value="1"/>
</dbReference>
<dbReference type="GO" id="GO:0015969">
    <property type="term" value="P:guanosine tetraphosphate metabolic process"/>
    <property type="evidence" value="ECO:0007669"/>
    <property type="project" value="InterPro"/>
</dbReference>
<dbReference type="SUPFAM" id="SSF81271">
    <property type="entry name" value="TGS-like"/>
    <property type="match status" value="1"/>
</dbReference>
<gene>
    <name evidence="4" type="ORF">SAMN05444280_11216</name>
</gene>
<dbReference type="RefSeq" id="WP_073168630.1">
    <property type="nucleotide sequence ID" value="NZ_FQZE01000012.1"/>
</dbReference>
<dbReference type="PANTHER" id="PTHR21262:SF31">
    <property type="entry name" value="GTP PYROPHOSPHOKINASE"/>
    <property type="match status" value="1"/>
</dbReference>
<dbReference type="Pfam" id="PF19296">
    <property type="entry name" value="RelA_AH_RIS"/>
    <property type="match status" value="1"/>
</dbReference>
<dbReference type="InterPro" id="IPR007685">
    <property type="entry name" value="RelA_SpoT"/>
</dbReference>
<dbReference type="AlphaFoldDB" id="A0A1M6GZ02"/>
<dbReference type="OrthoDB" id="9805041at2"/>
<dbReference type="GO" id="GO:0003723">
    <property type="term" value="F:RNA binding"/>
    <property type="evidence" value="ECO:0007669"/>
    <property type="project" value="UniProtKB-KW"/>
</dbReference>
<evidence type="ECO:0000256" key="2">
    <source>
        <dbReference type="RuleBase" id="RU003847"/>
    </source>
</evidence>
<dbReference type="InterPro" id="IPR045600">
    <property type="entry name" value="RelA/SpoT_AH_RIS"/>
</dbReference>
<dbReference type="SUPFAM" id="SSF55021">
    <property type="entry name" value="ACT-like"/>
    <property type="match status" value="1"/>
</dbReference>
<dbReference type="Gene3D" id="3.10.20.30">
    <property type="match status" value="1"/>
</dbReference>
<proteinExistence type="inferred from homology"/>
<feature type="domain" description="TGS" evidence="3">
    <location>
        <begin position="397"/>
        <end position="458"/>
    </location>
</feature>
<dbReference type="InterPro" id="IPR043519">
    <property type="entry name" value="NT_sf"/>
</dbReference>
<dbReference type="PANTHER" id="PTHR21262">
    <property type="entry name" value="GUANOSINE-3',5'-BIS DIPHOSPHATE 3'-PYROPHOSPHOHYDROLASE"/>
    <property type="match status" value="1"/>
</dbReference>
<dbReference type="NCBIfam" id="TIGR00691">
    <property type="entry name" value="spoT_relA"/>
    <property type="match status" value="1"/>
</dbReference>
<reference evidence="4 5" key="1">
    <citation type="submission" date="2016-11" db="EMBL/GenBank/DDBJ databases">
        <authorList>
            <person name="Jaros S."/>
            <person name="Januszkiewicz K."/>
            <person name="Wedrychowicz H."/>
        </authorList>
    </citation>
    <scope>NUCLEOTIDE SEQUENCE [LARGE SCALE GENOMIC DNA]</scope>
    <source>
        <strain evidence="4 5">DSM 27063</strain>
    </source>
</reference>
<dbReference type="InterPro" id="IPR012676">
    <property type="entry name" value="TGS-like"/>
</dbReference>
<organism evidence="4 5">
    <name type="scientific">Tangfeifania diversioriginum</name>
    <dbReference type="NCBI Taxonomy" id="1168035"/>
    <lineage>
        <taxon>Bacteria</taxon>
        <taxon>Pseudomonadati</taxon>
        <taxon>Bacteroidota</taxon>
        <taxon>Bacteroidia</taxon>
        <taxon>Marinilabiliales</taxon>
        <taxon>Prolixibacteraceae</taxon>
        <taxon>Tangfeifania</taxon>
    </lineage>
</organism>
<dbReference type="EMBL" id="FQZE01000012">
    <property type="protein sequence ID" value="SHJ15134.1"/>
    <property type="molecule type" value="Genomic_DNA"/>
</dbReference>
<dbReference type="STRING" id="1168035.SAMN05444280_11216"/>
<dbReference type="Proteomes" id="UP000184050">
    <property type="component" value="Unassembled WGS sequence"/>
</dbReference>
<protein>
    <submittedName>
        <fullName evidence="4">GTP pyrophosphokinase</fullName>
    </submittedName>
</protein>
<dbReference type="GO" id="GO:0016301">
    <property type="term" value="F:kinase activity"/>
    <property type="evidence" value="ECO:0007669"/>
    <property type="project" value="UniProtKB-KW"/>
</dbReference>
<accession>A0A1M6GZ02</accession>
<comment type="similarity">
    <text evidence="2">Belongs to the relA/spoT family.</text>
</comment>
<name>A0A1M6GZ02_9BACT</name>
<dbReference type="InterPro" id="IPR002912">
    <property type="entry name" value="ACT_dom"/>
</dbReference>
<dbReference type="CDD" id="cd05399">
    <property type="entry name" value="NT_Rel-Spo_like"/>
    <property type="match status" value="1"/>
</dbReference>
<dbReference type="InterPro" id="IPR012675">
    <property type="entry name" value="Beta-grasp_dom_sf"/>
</dbReference>
<dbReference type="Pfam" id="PF04607">
    <property type="entry name" value="RelA_SpoT"/>
    <property type="match status" value="1"/>
</dbReference>
<dbReference type="FunFam" id="3.10.20.30:FF:000002">
    <property type="entry name" value="GTP pyrophosphokinase (RelA/SpoT)"/>
    <property type="match status" value="1"/>
</dbReference>
<keyword evidence="4" id="KW-0418">Kinase</keyword>
<dbReference type="SMART" id="SM00954">
    <property type="entry name" value="RelA_SpoT"/>
    <property type="match status" value="1"/>
</dbReference>
<evidence type="ECO:0000313" key="4">
    <source>
        <dbReference type="EMBL" id="SHJ15134.1"/>
    </source>
</evidence>
<comment type="function">
    <text evidence="2">In eubacteria ppGpp (guanosine 3'-diphosphate 5'-diphosphate) is a mediator of the stringent response that coordinates a variety of cellular activities in response to changes in nutritional abundance.</text>
</comment>
<dbReference type="Pfam" id="PF02824">
    <property type="entry name" value="TGS"/>
    <property type="match status" value="1"/>
</dbReference>
<sequence>MELTEQVYTRYEHLKEFCRMNWDASEMQRLDEAFRFTGEIIGDKQFATGEYILNHSLDVATIIAEEIGLEPDSVITGLLHNIMYAGLDKKVDRKDIESRFDQVVYSILEGMAKINALGTDTVELHAENYRKLLLALAGDVRVILIKTADRLQVMRNLHIYDANSQIRLANETSHLYAPLAHRLGLYAINSELQDLFLKYRNPEGYKYVVDRLKETESERAGFVAEFVKPVEKTLQERGFKFSMKARTKSIFSIWNKMQKKKVSFDEVMDLFAIRIILDSKFENEKADCWTVYSVVTEQYQANPERLRDWITIPKSNGYESLHATVMGPQGRWVEVQIRTKRMDEVAEKGLAAHWRYKGGKDSSELDSWLAGIREILENPSLNVVDFIDHFSTNIYSDETFVFTPKGDLKKMPSGSTLLDFAYEIHSHLGDKCMGGKVNGRKVTLKYKLKNGDLVSIDTSNNQKPKMDWLEFLVTTKAKSRVKASLNEEKKIQAEQGREMLLRKFKNWKLDLNDEAIRIMLKKYGFKLANDFYCALAEGKIDPLEVKSIITEKPEVESTRRKVEDLLPKKELQDLTFDGGEDYLIIDNHLKNVNYKLARCCNPVFGDSIFGFVTINQGIKIHRNSCPNAPQLKERFPYRVIKARWKNTESPGAFITTLYLSGTDERGIVSEISHIIAKDTGAQLRSINIDSDKGKFEGILKISVYNLDHLEFLLHKMRKVKGITSVSRGEK</sequence>
<dbReference type="Pfam" id="PF13291">
    <property type="entry name" value="ACT_4"/>
    <property type="match status" value="1"/>
</dbReference>
<dbReference type="Gene3D" id="3.30.70.260">
    <property type="match status" value="1"/>
</dbReference>
<dbReference type="InterPro" id="IPR004811">
    <property type="entry name" value="RelA/Spo_fam"/>
</dbReference>
<dbReference type="Gene3D" id="3.30.460.10">
    <property type="entry name" value="Beta Polymerase, domain 2"/>
    <property type="match status" value="1"/>
</dbReference>
<keyword evidence="4" id="KW-0808">Transferase</keyword>
<dbReference type="InterPro" id="IPR004095">
    <property type="entry name" value="TGS"/>
</dbReference>